<dbReference type="RefSeq" id="WP_343785535.1">
    <property type="nucleotide sequence ID" value="NZ_BAAAFH010000003.1"/>
</dbReference>
<dbReference type="EMBL" id="BAAAFH010000003">
    <property type="protein sequence ID" value="GAA0874634.1"/>
    <property type="molecule type" value="Genomic_DNA"/>
</dbReference>
<dbReference type="Proteomes" id="UP001501126">
    <property type="component" value="Unassembled WGS sequence"/>
</dbReference>
<organism evidence="6 7">
    <name type="scientific">Wandonia haliotis</name>
    <dbReference type="NCBI Taxonomy" id="574963"/>
    <lineage>
        <taxon>Bacteria</taxon>
        <taxon>Pseudomonadati</taxon>
        <taxon>Bacteroidota</taxon>
        <taxon>Flavobacteriia</taxon>
        <taxon>Flavobacteriales</taxon>
        <taxon>Crocinitomicaceae</taxon>
        <taxon>Wandonia</taxon>
    </lineage>
</organism>
<name>A0ABN1MP23_9FLAO</name>
<keyword evidence="4 5" id="KW-0472">Membrane</keyword>
<gene>
    <name evidence="6" type="ORF">GCM10009118_10420</name>
</gene>
<evidence type="ECO:0000256" key="3">
    <source>
        <dbReference type="ARBA" id="ARBA00022989"/>
    </source>
</evidence>
<evidence type="ECO:0000256" key="5">
    <source>
        <dbReference type="SAM" id="Phobius"/>
    </source>
</evidence>
<comment type="subcellular location">
    <subcellularLocation>
        <location evidence="1">Membrane</location>
        <topology evidence="1">Multi-pass membrane protein</topology>
    </subcellularLocation>
</comment>
<feature type="transmembrane region" description="Helical" evidence="5">
    <location>
        <begin position="27"/>
        <end position="49"/>
    </location>
</feature>
<keyword evidence="2 5" id="KW-0812">Transmembrane</keyword>
<evidence type="ECO:0000256" key="1">
    <source>
        <dbReference type="ARBA" id="ARBA00004141"/>
    </source>
</evidence>
<protein>
    <recommendedName>
        <fullName evidence="8">EI24 domain-containing protein</fullName>
    </recommendedName>
</protein>
<evidence type="ECO:0000313" key="7">
    <source>
        <dbReference type="Proteomes" id="UP001501126"/>
    </source>
</evidence>
<accession>A0ABN1MP23</accession>
<keyword evidence="3 5" id="KW-1133">Transmembrane helix</keyword>
<dbReference type="Pfam" id="PF07264">
    <property type="entry name" value="EI24"/>
    <property type="match status" value="1"/>
</dbReference>
<feature type="transmembrane region" description="Helical" evidence="5">
    <location>
        <begin position="204"/>
        <end position="222"/>
    </location>
</feature>
<evidence type="ECO:0000256" key="4">
    <source>
        <dbReference type="ARBA" id="ARBA00023136"/>
    </source>
</evidence>
<comment type="caution">
    <text evidence="6">The sequence shown here is derived from an EMBL/GenBank/DDBJ whole genome shotgun (WGS) entry which is preliminary data.</text>
</comment>
<evidence type="ECO:0008006" key="8">
    <source>
        <dbReference type="Google" id="ProtNLM"/>
    </source>
</evidence>
<reference evidence="6 7" key="1">
    <citation type="journal article" date="2019" name="Int. J. Syst. Evol. Microbiol.">
        <title>The Global Catalogue of Microorganisms (GCM) 10K type strain sequencing project: providing services to taxonomists for standard genome sequencing and annotation.</title>
        <authorList>
            <consortium name="The Broad Institute Genomics Platform"/>
            <consortium name="The Broad Institute Genome Sequencing Center for Infectious Disease"/>
            <person name="Wu L."/>
            <person name="Ma J."/>
        </authorList>
    </citation>
    <scope>NUCLEOTIDE SEQUENCE [LARGE SCALE GENOMIC DNA]</scope>
    <source>
        <strain evidence="6 7">JCM 16083</strain>
    </source>
</reference>
<evidence type="ECO:0000313" key="6">
    <source>
        <dbReference type="EMBL" id="GAA0874634.1"/>
    </source>
</evidence>
<sequence length="299" mass="34818">MKRFFRHLFLGYKSYGSAIQMVIDHRLYIYFLIPCILMIGIHYLGVWVVNQQQSPAIDTVRTMNDMVWYAISQHSLDIVGTVVSKSSKYLVVILLSPLFAFVSERIEEILTANRYPFNFKQTVKDVKRGVRIALRNVMWEYFFLIVVIGLTSFLDGGIKTALFFSLPLLIGFYYYGFSFLDYINERRRLNIEQSIYFIRKHRGVAMAIGSIYSLLFLLPIDFREMMDFKDFDNYPWQTIIDFVINFIFWILISAAPVLAIIAATIAMHETVDLSNNEYAIKSTDENNDPENGAVFEDKL</sequence>
<feature type="transmembrane region" description="Helical" evidence="5">
    <location>
        <begin position="160"/>
        <end position="183"/>
    </location>
</feature>
<feature type="transmembrane region" description="Helical" evidence="5">
    <location>
        <begin position="137"/>
        <end position="154"/>
    </location>
</feature>
<evidence type="ECO:0000256" key="2">
    <source>
        <dbReference type="ARBA" id="ARBA00022692"/>
    </source>
</evidence>
<keyword evidence="7" id="KW-1185">Reference proteome</keyword>
<proteinExistence type="predicted"/>
<dbReference type="InterPro" id="IPR059112">
    <property type="entry name" value="CysZ/EI24"/>
</dbReference>
<feature type="transmembrane region" description="Helical" evidence="5">
    <location>
        <begin position="242"/>
        <end position="266"/>
    </location>
</feature>